<dbReference type="RefSeq" id="WP_319983166.1">
    <property type="nucleotide sequence ID" value="NZ_JAXAVV010000002.1"/>
</dbReference>
<comment type="caution">
    <text evidence="2">The sequence shown here is derived from an EMBL/GenBank/DDBJ whole genome shotgun (WGS) entry which is preliminary data.</text>
</comment>
<proteinExistence type="predicted"/>
<dbReference type="Proteomes" id="UP001271792">
    <property type="component" value="Unassembled WGS sequence"/>
</dbReference>
<gene>
    <name evidence="2" type="ORF">SK571_03935</name>
</gene>
<reference evidence="2 3" key="1">
    <citation type="submission" date="2023-11" db="EMBL/GenBank/DDBJ databases">
        <title>Lentzea sokolovensis, sp. nov., Lentzea kristufkii, sp. nov., and Lentzea miocenensis, sp. nov., rare actinobacteria from Sokolov Coal Basin, Miocene lacustrine sediment, Czech Republic.</title>
        <authorList>
            <person name="Lara A."/>
            <person name="Kotroba L."/>
            <person name="Nouioui I."/>
            <person name="Neumann-Schaal M."/>
            <person name="Mast Y."/>
            <person name="Chronakova A."/>
        </authorList>
    </citation>
    <scope>NUCLEOTIDE SEQUENCE [LARGE SCALE GENOMIC DNA]</scope>
    <source>
        <strain evidence="2 3">BCCO 10_0798</strain>
    </source>
</reference>
<name>A0ABU4TJT1_9PSEU</name>
<keyword evidence="1" id="KW-0472">Membrane</keyword>
<accession>A0ABU4TJT1</accession>
<keyword evidence="1" id="KW-0812">Transmembrane</keyword>
<feature type="transmembrane region" description="Helical" evidence="1">
    <location>
        <begin position="20"/>
        <end position="42"/>
    </location>
</feature>
<sequence>MNADVDAAAGPGGPSLRRWSVWISLALVVVLLGAATAVLLAIGDGRYWP</sequence>
<keyword evidence="1" id="KW-1133">Transmembrane helix</keyword>
<evidence type="ECO:0000313" key="2">
    <source>
        <dbReference type="EMBL" id="MDX8048521.1"/>
    </source>
</evidence>
<dbReference type="EMBL" id="JAXAVV010000002">
    <property type="protein sequence ID" value="MDX8048521.1"/>
    <property type="molecule type" value="Genomic_DNA"/>
</dbReference>
<evidence type="ECO:0000313" key="3">
    <source>
        <dbReference type="Proteomes" id="UP001271792"/>
    </source>
</evidence>
<evidence type="ECO:0000256" key="1">
    <source>
        <dbReference type="SAM" id="Phobius"/>
    </source>
</evidence>
<keyword evidence="3" id="KW-1185">Reference proteome</keyword>
<protein>
    <submittedName>
        <fullName evidence="2">Uncharacterized protein</fullName>
    </submittedName>
</protein>
<organism evidence="2 3">
    <name type="scientific">Lentzea kristufekii</name>
    <dbReference type="NCBI Taxonomy" id="3095430"/>
    <lineage>
        <taxon>Bacteria</taxon>
        <taxon>Bacillati</taxon>
        <taxon>Actinomycetota</taxon>
        <taxon>Actinomycetes</taxon>
        <taxon>Pseudonocardiales</taxon>
        <taxon>Pseudonocardiaceae</taxon>
        <taxon>Lentzea</taxon>
    </lineage>
</organism>
<reference evidence="2 3" key="2">
    <citation type="submission" date="2023-11" db="EMBL/GenBank/DDBJ databases">
        <authorList>
            <person name="Lara A.C."/>
            <person name="Chronakova A."/>
        </authorList>
    </citation>
    <scope>NUCLEOTIDE SEQUENCE [LARGE SCALE GENOMIC DNA]</scope>
    <source>
        <strain evidence="2 3">BCCO 10_0798</strain>
    </source>
</reference>